<dbReference type="EMBL" id="BMDO01000003">
    <property type="protein sequence ID" value="GGI50343.1"/>
    <property type="molecule type" value="Genomic_DNA"/>
</dbReference>
<feature type="transmembrane region" description="Helical" evidence="7">
    <location>
        <begin position="395"/>
        <end position="413"/>
    </location>
</feature>
<feature type="domain" description="Integral membrane bound transporter" evidence="9">
    <location>
        <begin position="404"/>
        <end position="528"/>
    </location>
</feature>
<evidence type="ECO:0000259" key="8">
    <source>
        <dbReference type="Pfam" id="PF12805"/>
    </source>
</evidence>
<evidence type="ECO:0000256" key="4">
    <source>
        <dbReference type="ARBA" id="ARBA00022989"/>
    </source>
</evidence>
<dbReference type="Pfam" id="PF13515">
    <property type="entry name" value="FUSC_2"/>
    <property type="match status" value="1"/>
</dbReference>
<name>A0A917N104_9SPHI</name>
<evidence type="ECO:0000256" key="3">
    <source>
        <dbReference type="ARBA" id="ARBA00022692"/>
    </source>
</evidence>
<evidence type="ECO:0000313" key="11">
    <source>
        <dbReference type="Proteomes" id="UP000662074"/>
    </source>
</evidence>
<reference evidence="10" key="2">
    <citation type="submission" date="2020-09" db="EMBL/GenBank/DDBJ databases">
        <authorList>
            <person name="Sun Q."/>
            <person name="Sedlacek I."/>
        </authorList>
    </citation>
    <scope>NUCLEOTIDE SEQUENCE</scope>
    <source>
        <strain evidence="10">CCM 8711</strain>
    </source>
</reference>
<evidence type="ECO:0000256" key="5">
    <source>
        <dbReference type="ARBA" id="ARBA00023136"/>
    </source>
</evidence>
<feature type="domain" description="Integral membrane protein YccS N-terminal" evidence="8">
    <location>
        <begin position="74"/>
        <end position="341"/>
    </location>
</feature>
<dbReference type="Pfam" id="PF12805">
    <property type="entry name" value="FUSC-like"/>
    <property type="match status" value="1"/>
</dbReference>
<accession>A0A917N104</accession>
<sequence>MKWLQIKNQLVYFFLGEYFTDAVRITFSIVLPVWILFAINLPQAAVSVGLGALLITMTDLPGIFKDKLTVSITSILLLLVVAVITCLVRPYAWLLGAVIVAFCFLFSMLTVLGTRYAMVGTAGIILMIFTIGLKPSNPVIYCTCIFAGSIWYYLVSLLQSKIWPLRSLKHAIIECLSTTSAFMKARQSFYNPEVPLPEAYRKTIAMHALVNEKHEQVRQLLLRDNAVMNTGNAKGQRLLHVATVAIDLYEHIGAINYDYQTLRENLKASGTLELISRMIFLLADELDGVSRALLANRKYESRFEHSNELDSLERELSATIDDTSESHAPLLVNLKDNLQDIASHINDIKDTIGQKNLSLPESQPQPDYKDLITPEKPGLDLLGENLSIHSPVFRFSLRLAIACLFGYLLTFVFNLGNYSYWILLTIVVVMKPAFSITKKRNIERLGGTLVGVAAGLLIMLLIKSTNVQLGISIVLLIGFFTFIRLNYTLSVLFLTTMVVLCLSIYGGHHNGFITERLYDTLIGCAIAYAAAYLFPVWEVKKLYNFMIDVLNANSRYLEVLFNDLSGRPTGTTAYKLARKNVYAKLANLSAAYQRMLAEPHRVDDDFVNNFQMVNHTLCSLTASYFPRYRANSLSGSYSGQFDVLWQAINELKSSLASFPNKPADNQELAQQPLAVDNTAVKPNDSGSMVATVTNTIKACTRQLLKNEK</sequence>
<dbReference type="PANTHER" id="PTHR30509">
    <property type="entry name" value="P-HYDROXYBENZOIC ACID EFFLUX PUMP SUBUNIT-RELATED"/>
    <property type="match status" value="1"/>
</dbReference>
<organism evidence="10 11">
    <name type="scientific">Mucilaginibacter galii</name>
    <dbReference type="NCBI Taxonomy" id="2005073"/>
    <lineage>
        <taxon>Bacteria</taxon>
        <taxon>Pseudomonadati</taxon>
        <taxon>Bacteroidota</taxon>
        <taxon>Sphingobacteriia</taxon>
        <taxon>Sphingobacteriales</taxon>
        <taxon>Sphingobacteriaceae</taxon>
        <taxon>Mucilaginibacter</taxon>
    </lineage>
</organism>
<keyword evidence="5 7" id="KW-0472">Membrane</keyword>
<dbReference type="InterPro" id="IPR049453">
    <property type="entry name" value="Memb_transporter_dom"/>
</dbReference>
<evidence type="ECO:0000256" key="6">
    <source>
        <dbReference type="ARBA" id="ARBA00043993"/>
    </source>
</evidence>
<dbReference type="RefSeq" id="WP_188415441.1">
    <property type="nucleotide sequence ID" value="NZ_BMDO01000003.1"/>
</dbReference>
<evidence type="ECO:0000313" key="10">
    <source>
        <dbReference type="EMBL" id="GGI50343.1"/>
    </source>
</evidence>
<reference evidence="10" key="1">
    <citation type="journal article" date="2014" name="Int. J. Syst. Evol. Microbiol.">
        <title>Complete genome sequence of Corynebacterium casei LMG S-19264T (=DSM 44701T), isolated from a smear-ripened cheese.</title>
        <authorList>
            <consortium name="US DOE Joint Genome Institute (JGI-PGF)"/>
            <person name="Walter F."/>
            <person name="Albersmeier A."/>
            <person name="Kalinowski J."/>
            <person name="Ruckert C."/>
        </authorList>
    </citation>
    <scope>NUCLEOTIDE SEQUENCE</scope>
    <source>
        <strain evidence="10">CCM 8711</strain>
    </source>
</reference>
<dbReference type="InterPro" id="IPR032692">
    <property type="entry name" value="YccS_N"/>
</dbReference>
<feature type="transmembrane region" description="Helical" evidence="7">
    <location>
        <begin position="449"/>
        <end position="479"/>
    </location>
</feature>
<evidence type="ECO:0000259" key="9">
    <source>
        <dbReference type="Pfam" id="PF13515"/>
    </source>
</evidence>
<protein>
    <submittedName>
        <fullName evidence="10">Membrane protein</fullName>
    </submittedName>
</protein>
<feature type="transmembrane region" description="Helical" evidence="7">
    <location>
        <begin position="116"/>
        <end position="132"/>
    </location>
</feature>
<dbReference type="AlphaFoldDB" id="A0A917N104"/>
<keyword evidence="11" id="KW-1185">Reference proteome</keyword>
<feature type="transmembrane region" description="Helical" evidence="7">
    <location>
        <begin position="517"/>
        <end position="537"/>
    </location>
</feature>
<comment type="caution">
    <text evidence="10">The sequence shown here is derived from an EMBL/GenBank/DDBJ whole genome shotgun (WGS) entry which is preliminary data.</text>
</comment>
<keyword evidence="4 7" id="KW-1133">Transmembrane helix</keyword>
<feature type="transmembrane region" description="Helical" evidence="7">
    <location>
        <begin position="485"/>
        <end position="505"/>
    </location>
</feature>
<comment type="similarity">
    <text evidence="6">Belongs to the YccS/YhfK family.</text>
</comment>
<gene>
    <name evidence="10" type="ORF">GCM10011425_15550</name>
</gene>
<keyword evidence="2" id="KW-1003">Cell membrane</keyword>
<dbReference type="GO" id="GO:0005886">
    <property type="term" value="C:plasma membrane"/>
    <property type="evidence" value="ECO:0007669"/>
    <property type="project" value="UniProtKB-SubCell"/>
</dbReference>
<proteinExistence type="inferred from homology"/>
<feature type="transmembrane region" description="Helical" evidence="7">
    <location>
        <begin position="33"/>
        <end position="56"/>
    </location>
</feature>
<comment type="subcellular location">
    <subcellularLocation>
        <location evidence="1">Cell membrane</location>
        <topology evidence="1">Multi-pass membrane protein</topology>
    </subcellularLocation>
</comment>
<dbReference type="PANTHER" id="PTHR30509:SF9">
    <property type="entry name" value="MULTIDRUG RESISTANCE PROTEIN MDTO"/>
    <property type="match status" value="1"/>
</dbReference>
<feature type="transmembrane region" description="Helical" evidence="7">
    <location>
        <begin position="138"/>
        <end position="158"/>
    </location>
</feature>
<feature type="transmembrane region" description="Helical" evidence="7">
    <location>
        <begin position="68"/>
        <end position="85"/>
    </location>
</feature>
<evidence type="ECO:0000256" key="1">
    <source>
        <dbReference type="ARBA" id="ARBA00004651"/>
    </source>
</evidence>
<feature type="transmembrane region" description="Helical" evidence="7">
    <location>
        <begin position="91"/>
        <end position="109"/>
    </location>
</feature>
<evidence type="ECO:0000256" key="2">
    <source>
        <dbReference type="ARBA" id="ARBA00022475"/>
    </source>
</evidence>
<evidence type="ECO:0000256" key="7">
    <source>
        <dbReference type="SAM" id="Phobius"/>
    </source>
</evidence>
<keyword evidence="3 7" id="KW-0812">Transmembrane</keyword>
<dbReference type="Proteomes" id="UP000662074">
    <property type="component" value="Unassembled WGS sequence"/>
</dbReference>